<dbReference type="SUPFAM" id="SSF56317">
    <property type="entry name" value="Carbon-nitrogen hydrolase"/>
    <property type="match status" value="1"/>
</dbReference>
<evidence type="ECO:0000256" key="2">
    <source>
        <dbReference type="SAM" id="MobiDB-lite"/>
    </source>
</evidence>
<feature type="region of interest" description="Disordered" evidence="2">
    <location>
        <begin position="36"/>
        <end position="75"/>
    </location>
</feature>
<feature type="non-terminal residue" evidence="4">
    <location>
        <position position="1"/>
    </location>
</feature>
<dbReference type="Gene3D" id="3.60.110.10">
    <property type="entry name" value="Carbon-nitrogen hydrolase"/>
    <property type="match status" value="1"/>
</dbReference>
<organism evidence="4 5">
    <name type="scientific">Verticillium longisporum</name>
    <name type="common">Verticillium dahliae var. longisporum</name>
    <dbReference type="NCBI Taxonomy" id="100787"/>
    <lineage>
        <taxon>Eukaryota</taxon>
        <taxon>Fungi</taxon>
        <taxon>Dikarya</taxon>
        <taxon>Ascomycota</taxon>
        <taxon>Pezizomycotina</taxon>
        <taxon>Sordariomycetes</taxon>
        <taxon>Hypocreomycetidae</taxon>
        <taxon>Glomerellales</taxon>
        <taxon>Plectosphaerellaceae</taxon>
        <taxon>Verticillium</taxon>
    </lineage>
</organism>
<gene>
    <name evidence="4" type="ORF">BN1708_017036</name>
</gene>
<protein>
    <recommendedName>
        <fullName evidence="3">CN hydrolase domain-containing protein</fullName>
    </recommendedName>
</protein>
<dbReference type="Pfam" id="PF00795">
    <property type="entry name" value="CN_hydrolase"/>
    <property type="match status" value="1"/>
</dbReference>
<keyword evidence="5" id="KW-1185">Reference proteome</keyword>
<feature type="compositionally biased region" description="Polar residues" evidence="2">
    <location>
        <begin position="1"/>
        <end position="14"/>
    </location>
</feature>
<accession>A0A0G4KGZ2</accession>
<feature type="non-terminal residue" evidence="4">
    <location>
        <position position="423"/>
    </location>
</feature>
<dbReference type="EMBL" id="CVQH01000991">
    <property type="protein sequence ID" value="CRJ93250.1"/>
    <property type="molecule type" value="Genomic_DNA"/>
</dbReference>
<dbReference type="STRING" id="100787.A0A0G4KGZ2"/>
<feature type="region of interest" description="Disordered" evidence="2">
    <location>
        <begin position="1"/>
        <end position="24"/>
    </location>
</feature>
<evidence type="ECO:0000313" key="4">
    <source>
        <dbReference type="EMBL" id="CRJ93250.1"/>
    </source>
</evidence>
<dbReference type="GO" id="GO:0003824">
    <property type="term" value="F:catalytic activity"/>
    <property type="evidence" value="ECO:0007669"/>
    <property type="project" value="InterPro"/>
</dbReference>
<evidence type="ECO:0000313" key="5">
    <source>
        <dbReference type="Proteomes" id="UP000044602"/>
    </source>
</evidence>
<feature type="compositionally biased region" description="Basic and acidic residues" evidence="2">
    <location>
        <begin position="41"/>
        <end position="52"/>
    </location>
</feature>
<dbReference type="PROSITE" id="PS50263">
    <property type="entry name" value="CN_HYDROLASE"/>
    <property type="match status" value="1"/>
</dbReference>
<name>A0A0G4KGZ2_VERLO</name>
<dbReference type="InterPro" id="IPR036526">
    <property type="entry name" value="C-N_Hydrolase_sf"/>
</dbReference>
<reference evidence="4 5" key="1">
    <citation type="submission" date="2015-05" db="EMBL/GenBank/DDBJ databases">
        <authorList>
            <person name="Wang D.B."/>
            <person name="Wang M."/>
        </authorList>
    </citation>
    <scope>NUCLEOTIDE SEQUENCE [LARGE SCALE GENOMIC DNA]</scope>
    <source>
        <strain evidence="4">VL1</strain>
    </source>
</reference>
<feature type="domain" description="CN hydrolase" evidence="3">
    <location>
        <begin position="176"/>
        <end position="423"/>
    </location>
</feature>
<dbReference type="InterPro" id="IPR003010">
    <property type="entry name" value="C-N_Hydrolase"/>
</dbReference>
<feature type="region of interest" description="Disordered" evidence="2">
    <location>
        <begin position="104"/>
        <end position="133"/>
    </location>
</feature>
<dbReference type="AlphaFoldDB" id="A0A0G4KGZ2"/>
<evidence type="ECO:0000256" key="1">
    <source>
        <dbReference type="ARBA" id="ARBA00008129"/>
    </source>
</evidence>
<comment type="similarity">
    <text evidence="1">Belongs to the carbon-nitrogen hydrolase superfamily. Nitrilase family.</text>
</comment>
<sequence>KTTRAQSHSTSPEGSATPPATYLDARLEKEDVLADLRSTTRKTDHRLQKGPEKIWSIGHTGEAGDGGEDGQVEKSVTEAMMGAEPNGRSRKASYSLRFFREGLPKEEKGRRKDVRGALRDKPSPSREEPPPVPLTADIAVEDFAKPPVATLSPRAASHDDTLARKLPRTRTFPIDTPDNPVLSESPPQDYFAATLSQLEAIARRAAANKADLLLLPEAYLGGYPRGADFGAIIGGRSAKGRAEYAAYFRQAIDLGDVVGPFAAGAGDAWLRRELPASSLDESQTGGVSRGDGTREALERIAAQTGVFLVTGLVERAGGSLYCSAVYVDPARGVIGKRRKVMPTATERLIWAQGGTATLKAVSTVIRGTRVNKAAAICWENYMPMLRQALYAQNVNLYLAPTADARDAWLSLMRSVGCEGRCFV</sequence>
<dbReference type="PANTHER" id="PTHR46044:SF12">
    <property type="entry name" value="HYDROLASE"/>
    <property type="match status" value="1"/>
</dbReference>
<feature type="compositionally biased region" description="Basic and acidic residues" evidence="2">
    <location>
        <begin position="104"/>
        <end position="129"/>
    </location>
</feature>
<dbReference type="InterPro" id="IPR044149">
    <property type="entry name" value="Nitrilases_CHs"/>
</dbReference>
<dbReference type="PANTHER" id="PTHR46044">
    <property type="entry name" value="NITRILASE"/>
    <property type="match status" value="1"/>
</dbReference>
<proteinExistence type="inferred from homology"/>
<evidence type="ECO:0000259" key="3">
    <source>
        <dbReference type="PROSITE" id="PS50263"/>
    </source>
</evidence>
<dbReference type="Proteomes" id="UP000044602">
    <property type="component" value="Unassembled WGS sequence"/>
</dbReference>